<dbReference type="AlphaFoldDB" id="A0A916Z1X7"/>
<reference evidence="3" key="2">
    <citation type="submission" date="2020-09" db="EMBL/GenBank/DDBJ databases">
        <authorList>
            <person name="Sun Q."/>
            <person name="Zhou Y."/>
        </authorList>
    </citation>
    <scope>NUCLEOTIDE SEQUENCE</scope>
    <source>
        <strain evidence="3">CGMCC 1.15360</strain>
    </source>
</reference>
<dbReference type="PANTHER" id="PTHR46401:SF2">
    <property type="entry name" value="GLYCOSYLTRANSFERASE WBBK-RELATED"/>
    <property type="match status" value="1"/>
</dbReference>
<dbReference type="EMBL" id="BMIP01000004">
    <property type="protein sequence ID" value="GGD72138.1"/>
    <property type="molecule type" value="Genomic_DNA"/>
</dbReference>
<protein>
    <submittedName>
        <fullName evidence="3">Group 1 glycosyl transferase</fullName>
    </submittedName>
</protein>
<dbReference type="Pfam" id="PF13692">
    <property type="entry name" value="Glyco_trans_1_4"/>
    <property type="match status" value="1"/>
</dbReference>
<proteinExistence type="predicted"/>
<evidence type="ECO:0000313" key="3">
    <source>
        <dbReference type="EMBL" id="GGD72138.1"/>
    </source>
</evidence>
<dbReference type="GO" id="GO:0016757">
    <property type="term" value="F:glycosyltransferase activity"/>
    <property type="evidence" value="ECO:0007669"/>
    <property type="project" value="TreeGrafter"/>
</dbReference>
<evidence type="ECO:0000313" key="4">
    <source>
        <dbReference type="Proteomes" id="UP000612349"/>
    </source>
</evidence>
<evidence type="ECO:0000256" key="2">
    <source>
        <dbReference type="SAM" id="MobiDB-lite"/>
    </source>
</evidence>
<dbReference type="CDD" id="cd03809">
    <property type="entry name" value="GT4_MtfB-like"/>
    <property type="match status" value="1"/>
</dbReference>
<feature type="region of interest" description="Disordered" evidence="2">
    <location>
        <begin position="1"/>
        <end position="40"/>
    </location>
</feature>
<name>A0A916Z1X7_9SPHN</name>
<dbReference type="SUPFAM" id="SSF53756">
    <property type="entry name" value="UDP-Glycosyltransferase/glycogen phosphorylase"/>
    <property type="match status" value="1"/>
</dbReference>
<dbReference type="OrthoDB" id="9790710at2"/>
<keyword evidence="1 3" id="KW-0808">Transferase</keyword>
<feature type="compositionally biased region" description="Basic and acidic residues" evidence="2">
    <location>
        <begin position="1"/>
        <end position="11"/>
    </location>
</feature>
<dbReference type="Proteomes" id="UP000612349">
    <property type="component" value="Unassembled WGS sequence"/>
</dbReference>
<dbReference type="Gene3D" id="3.40.50.2000">
    <property type="entry name" value="Glycogen Phosphorylase B"/>
    <property type="match status" value="2"/>
</dbReference>
<dbReference type="PANTHER" id="PTHR46401">
    <property type="entry name" value="GLYCOSYLTRANSFERASE WBBK-RELATED"/>
    <property type="match status" value="1"/>
</dbReference>
<evidence type="ECO:0000256" key="1">
    <source>
        <dbReference type="ARBA" id="ARBA00022679"/>
    </source>
</evidence>
<reference evidence="3" key="1">
    <citation type="journal article" date="2014" name="Int. J. Syst. Evol. Microbiol.">
        <title>Complete genome sequence of Corynebacterium casei LMG S-19264T (=DSM 44701T), isolated from a smear-ripened cheese.</title>
        <authorList>
            <consortium name="US DOE Joint Genome Institute (JGI-PGF)"/>
            <person name="Walter F."/>
            <person name="Albersmeier A."/>
            <person name="Kalinowski J."/>
            <person name="Ruckert C."/>
        </authorList>
    </citation>
    <scope>NUCLEOTIDE SEQUENCE</scope>
    <source>
        <strain evidence="3">CGMCC 1.15360</strain>
    </source>
</reference>
<comment type="caution">
    <text evidence="3">The sequence shown here is derived from an EMBL/GenBank/DDBJ whole genome shotgun (WGS) entry which is preliminary data.</text>
</comment>
<dbReference type="GO" id="GO:0009103">
    <property type="term" value="P:lipopolysaccharide biosynthetic process"/>
    <property type="evidence" value="ECO:0007669"/>
    <property type="project" value="TreeGrafter"/>
</dbReference>
<accession>A0A916Z1X7</accession>
<gene>
    <name evidence="3" type="ORF">GCM10010990_22010</name>
</gene>
<organism evidence="3 4">
    <name type="scientific">Croceicoccus mobilis</name>
    <dbReference type="NCBI Taxonomy" id="1703339"/>
    <lineage>
        <taxon>Bacteria</taxon>
        <taxon>Pseudomonadati</taxon>
        <taxon>Pseudomonadota</taxon>
        <taxon>Alphaproteobacteria</taxon>
        <taxon>Sphingomonadales</taxon>
        <taxon>Erythrobacteraceae</taxon>
        <taxon>Croceicoccus</taxon>
    </lineage>
</organism>
<keyword evidence="4" id="KW-1185">Reference proteome</keyword>
<sequence>MHDMIAPEDRPVAAPNSAVSEDPTMSGAPEARPVDRSEDRSKARHFIINGRFLATEPVGVHRVATELVRHAHALIEATPDLARRIALDLWIPADAEERAKALGVPYRVIGPLKGNAWEQATLPLRAGGRTVVSLCNVGPIARTNAVTMLHDVQVVLSPASYSPNFRRWYLIQQPACGRRHRRILTVSGFSREQIAKAGVAPEEKVTVIHNGCDHVLADRADDTIIDRLGIAKGSYVLGLSSMQAHKNIAVLLRAFSRPALKDKTLVLFGSTPREAFAKAGLPVGDNVVFAGRVSDGELRALYENAQVFAFPSTTEGFGLPPLEAMRLGTPAIVAPCGALPEACGDGALYVGPDDDEGWADTIATFSQKPHRAAMSARALAHARTMGWDAAARSLVETLLAT</sequence>